<dbReference type="Pfam" id="PF13813">
    <property type="entry name" value="MBOAT_2"/>
    <property type="match status" value="1"/>
</dbReference>
<feature type="domain" description="Wax synthase" evidence="9">
    <location>
        <begin position="320"/>
        <end position="407"/>
    </location>
</feature>
<feature type="transmembrane region" description="Helical" evidence="8">
    <location>
        <begin position="70"/>
        <end position="88"/>
    </location>
</feature>
<keyword evidence="4" id="KW-0808">Transferase</keyword>
<feature type="transmembrane region" description="Helical" evidence="8">
    <location>
        <begin position="48"/>
        <end position="64"/>
    </location>
</feature>
<keyword evidence="5 8" id="KW-0812">Transmembrane</keyword>
<comment type="similarity">
    <text evidence="3">Belongs to the wax synthase family.</text>
</comment>
<feature type="transmembrane region" description="Helical" evidence="8">
    <location>
        <begin position="377"/>
        <end position="397"/>
    </location>
</feature>
<evidence type="ECO:0000256" key="4">
    <source>
        <dbReference type="ARBA" id="ARBA00022679"/>
    </source>
</evidence>
<keyword evidence="7 8" id="KW-0472">Membrane</keyword>
<evidence type="ECO:0000313" key="10">
    <source>
        <dbReference type="EMBL" id="KAJ1967085.1"/>
    </source>
</evidence>
<dbReference type="AlphaFoldDB" id="A0A9W8E8D1"/>
<sequence>MATVLVDITPWRIKAPIWLVSALVVVAVVVHGRLVTRQWALTGNSRRWLGLGIPMGLPWLPVVFYSPQSFFWQMLGTIAASYLALKMVEANLRYGYFSTKGQYVVKVTDKAAEVAVENVQSESNPLSGATTGEHGKTIVLQRQPLGMSEYLLQVLWTPGTTATLTTFPYLREPGSQLKPLTPMYRIDRGLVEKPKASSESHGDDVMYVWSRSYPVATLVSDPPAWITQQLGLKGYFYYVGQALVYSVACYVLLLLPGLPRLALDPQHYRQVFSVTAFPRWPTWSFLFDHYAGAYMFYWGMSSTHFLVFGASSLLLNHPVPVLFDHPFSARTFYEFWSRRWNILFKDRFHFVVFQPVRRWISRYTSCRPMVAQSGATLAAFLFSALLHEYILLCKAGYVTGEEFLFFTLHGAFSLGQIVAVPWIRQAWSKTWPGDTWLLRITMDSWWVSIVAAVFFQILTIWTAPLFLYPYLREGLQFSLLPYLM</sequence>
<evidence type="ECO:0000256" key="5">
    <source>
        <dbReference type="ARBA" id="ARBA00022692"/>
    </source>
</evidence>
<name>A0A9W8E8D1_9FUNG</name>
<feature type="transmembrane region" description="Helical" evidence="8">
    <location>
        <begin position="444"/>
        <end position="471"/>
    </location>
</feature>
<dbReference type="GO" id="GO:0006629">
    <property type="term" value="P:lipid metabolic process"/>
    <property type="evidence" value="ECO:0007669"/>
    <property type="project" value="InterPro"/>
</dbReference>
<dbReference type="GO" id="GO:0016020">
    <property type="term" value="C:membrane"/>
    <property type="evidence" value="ECO:0007669"/>
    <property type="project" value="UniProtKB-SubCell"/>
</dbReference>
<comment type="subcellular location">
    <subcellularLocation>
        <location evidence="1">Membrane</location>
        <topology evidence="1">Multi-pass membrane protein</topology>
    </subcellularLocation>
</comment>
<evidence type="ECO:0000256" key="7">
    <source>
        <dbReference type="ARBA" id="ARBA00023136"/>
    </source>
</evidence>
<accession>A0A9W8E8D1</accession>
<reference evidence="10" key="1">
    <citation type="submission" date="2022-07" db="EMBL/GenBank/DDBJ databases">
        <title>Phylogenomic reconstructions and comparative analyses of Kickxellomycotina fungi.</title>
        <authorList>
            <person name="Reynolds N.K."/>
            <person name="Stajich J.E."/>
            <person name="Barry K."/>
            <person name="Grigoriev I.V."/>
            <person name="Crous P."/>
            <person name="Smith M.E."/>
        </authorList>
    </citation>
    <scope>NUCLEOTIDE SEQUENCE</scope>
    <source>
        <strain evidence="10">RSA 1196</strain>
    </source>
</reference>
<feature type="transmembrane region" description="Helical" evidence="8">
    <location>
        <begin position="235"/>
        <end position="255"/>
    </location>
</feature>
<evidence type="ECO:0000256" key="1">
    <source>
        <dbReference type="ARBA" id="ARBA00004141"/>
    </source>
</evidence>
<feature type="transmembrane region" description="Helical" evidence="8">
    <location>
        <begin position="15"/>
        <end position="36"/>
    </location>
</feature>
<dbReference type="Proteomes" id="UP001150925">
    <property type="component" value="Unassembled WGS sequence"/>
</dbReference>
<gene>
    <name evidence="10" type="ORF">IWQ62_002070</name>
</gene>
<feature type="transmembrane region" description="Helical" evidence="8">
    <location>
        <begin position="295"/>
        <end position="315"/>
    </location>
</feature>
<evidence type="ECO:0000259" key="9">
    <source>
        <dbReference type="Pfam" id="PF13813"/>
    </source>
</evidence>
<protein>
    <recommendedName>
        <fullName evidence="9">Wax synthase domain-containing protein</fullName>
    </recommendedName>
</protein>
<feature type="transmembrane region" description="Helical" evidence="8">
    <location>
        <begin position="403"/>
        <end position="423"/>
    </location>
</feature>
<dbReference type="PANTHER" id="PTHR31595:SF57">
    <property type="entry name" value="OS04G0481900 PROTEIN"/>
    <property type="match status" value="1"/>
</dbReference>
<evidence type="ECO:0000313" key="11">
    <source>
        <dbReference type="Proteomes" id="UP001150925"/>
    </source>
</evidence>
<keyword evidence="6 8" id="KW-1133">Transmembrane helix</keyword>
<dbReference type="EMBL" id="JANBPY010000398">
    <property type="protein sequence ID" value="KAJ1967085.1"/>
    <property type="molecule type" value="Genomic_DNA"/>
</dbReference>
<dbReference type="InterPro" id="IPR044851">
    <property type="entry name" value="Wax_synthase"/>
</dbReference>
<comment type="pathway">
    <text evidence="2">Secondary metabolite biosynthesis.</text>
</comment>
<evidence type="ECO:0000256" key="6">
    <source>
        <dbReference type="ARBA" id="ARBA00022989"/>
    </source>
</evidence>
<proteinExistence type="inferred from homology"/>
<dbReference type="PANTHER" id="PTHR31595">
    <property type="entry name" value="LONG-CHAIN-ALCOHOL O-FATTY-ACYLTRANSFERASE 3-RELATED"/>
    <property type="match status" value="1"/>
</dbReference>
<dbReference type="InterPro" id="IPR032805">
    <property type="entry name" value="Wax_synthase_dom"/>
</dbReference>
<evidence type="ECO:0000256" key="3">
    <source>
        <dbReference type="ARBA" id="ARBA00007282"/>
    </source>
</evidence>
<comment type="caution">
    <text evidence="10">The sequence shown here is derived from an EMBL/GenBank/DDBJ whole genome shotgun (WGS) entry which is preliminary data.</text>
</comment>
<dbReference type="OrthoDB" id="1077582at2759"/>
<keyword evidence="11" id="KW-1185">Reference proteome</keyword>
<dbReference type="GO" id="GO:0008374">
    <property type="term" value="F:O-acyltransferase activity"/>
    <property type="evidence" value="ECO:0007669"/>
    <property type="project" value="InterPro"/>
</dbReference>
<evidence type="ECO:0000256" key="8">
    <source>
        <dbReference type="SAM" id="Phobius"/>
    </source>
</evidence>
<evidence type="ECO:0000256" key="2">
    <source>
        <dbReference type="ARBA" id="ARBA00005179"/>
    </source>
</evidence>
<organism evidence="10 11">
    <name type="scientific">Dispira parvispora</name>
    <dbReference type="NCBI Taxonomy" id="1520584"/>
    <lineage>
        <taxon>Eukaryota</taxon>
        <taxon>Fungi</taxon>
        <taxon>Fungi incertae sedis</taxon>
        <taxon>Zoopagomycota</taxon>
        <taxon>Kickxellomycotina</taxon>
        <taxon>Dimargaritomycetes</taxon>
        <taxon>Dimargaritales</taxon>
        <taxon>Dimargaritaceae</taxon>
        <taxon>Dispira</taxon>
    </lineage>
</organism>